<accession>A0A4U6W1T6</accession>
<dbReference type="Gramene" id="TKW35253">
    <property type="protein sequence ID" value="TKW35253"/>
    <property type="gene ID" value="SEVIR_2G360550v2"/>
</dbReference>
<gene>
    <name evidence="2" type="ORF">SEVIR_2G360550v2</name>
</gene>
<sequence length="162" mass="17276">MAMAATSWRLAAAAAVLMVAAVFACCTAAAEMAPSPSPDPGAGGDAAPNGKLDEEMDLNLKLLDLRQIDLEDLSGSELVGFQKYMDQLEVSVGGKGFRFEKTVWDLSPRELGFKLGVVFAQAAFQCTVITRVSGDPSRPPPQIPFFIMDKLELSGIVTTPRP</sequence>
<evidence type="ECO:0000256" key="1">
    <source>
        <dbReference type="SAM" id="SignalP"/>
    </source>
</evidence>
<dbReference type="AlphaFoldDB" id="A0A4U6W1T6"/>
<reference evidence="2" key="1">
    <citation type="submission" date="2019-03" db="EMBL/GenBank/DDBJ databases">
        <title>WGS assembly of Setaria viridis.</title>
        <authorList>
            <person name="Huang P."/>
            <person name="Jenkins J."/>
            <person name="Grimwood J."/>
            <person name="Barry K."/>
            <person name="Healey A."/>
            <person name="Mamidi S."/>
            <person name="Sreedasyam A."/>
            <person name="Shu S."/>
            <person name="Feldman M."/>
            <person name="Wu J."/>
            <person name="Yu Y."/>
            <person name="Chen C."/>
            <person name="Johnson J."/>
            <person name="Rokhsar D."/>
            <person name="Baxter I."/>
            <person name="Schmutz J."/>
            <person name="Brutnell T."/>
            <person name="Kellogg E."/>
        </authorList>
    </citation>
    <scope>NUCLEOTIDE SEQUENCE [LARGE SCALE GENOMIC DNA]</scope>
</reference>
<dbReference type="EMBL" id="CM016553">
    <property type="protein sequence ID" value="TKW35253.1"/>
    <property type="molecule type" value="Genomic_DNA"/>
</dbReference>
<protein>
    <submittedName>
        <fullName evidence="2">Uncharacterized protein</fullName>
    </submittedName>
</protein>
<keyword evidence="1" id="KW-0732">Signal</keyword>
<feature type="signal peptide" evidence="1">
    <location>
        <begin position="1"/>
        <end position="24"/>
    </location>
</feature>
<evidence type="ECO:0000313" key="3">
    <source>
        <dbReference type="Proteomes" id="UP000298652"/>
    </source>
</evidence>
<keyword evidence="3" id="KW-1185">Reference proteome</keyword>
<proteinExistence type="predicted"/>
<organism evidence="2 3">
    <name type="scientific">Setaria viridis</name>
    <name type="common">Green bristlegrass</name>
    <name type="synonym">Setaria italica subsp. viridis</name>
    <dbReference type="NCBI Taxonomy" id="4556"/>
    <lineage>
        <taxon>Eukaryota</taxon>
        <taxon>Viridiplantae</taxon>
        <taxon>Streptophyta</taxon>
        <taxon>Embryophyta</taxon>
        <taxon>Tracheophyta</taxon>
        <taxon>Spermatophyta</taxon>
        <taxon>Magnoliopsida</taxon>
        <taxon>Liliopsida</taxon>
        <taxon>Poales</taxon>
        <taxon>Poaceae</taxon>
        <taxon>PACMAD clade</taxon>
        <taxon>Panicoideae</taxon>
        <taxon>Panicodae</taxon>
        <taxon>Paniceae</taxon>
        <taxon>Cenchrinae</taxon>
        <taxon>Setaria</taxon>
    </lineage>
</organism>
<dbReference type="Proteomes" id="UP000298652">
    <property type="component" value="Chromosome 2"/>
</dbReference>
<name>A0A4U6W1T6_SETVI</name>
<feature type="chain" id="PRO_5020832235" evidence="1">
    <location>
        <begin position="25"/>
        <end position="162"/>
    </location>
</feature>
<evidence type="ECO:0000313" key="2">
    <source>
        <dbReference type="EMBL" id="TKW35253.1"/>
    </source>
</evidence>